<evidence type="ECO:0000313" key="6">
    <source>
        <dbReference type="EMBL" id="OMJ77995.1"/>
    </source>
</evidence>
<gene>
    <name evidence="6" type="ORF">SteCoe_22276</name>
</gene>
<dbReference type="InterPro" id="IPR018499">
    <property type="entry name" value="Tetraspanin/Peripherin"/>
</dbReference>
<dbReference type="PRINTS" id="PR00259">
    <property type="entry name" value="TMFOUR"/>
</dbReference>
<feature type="transmembrane region" description="Helical" evidence="5">
    <location>
        <begin position="12"/>
        <end position="32"/>
    </location>
</feature>
<evidence type="ECO:0000256" key="5">
    <source>
        <dbReference type="SAM" id="Phobius"/>
    </source>
</evidence>
<keyword evidence="7" id="KW-1185">Reference proteome</keyword>
<dbReference type="AlphaFoldDB" id="A0A1R2BN46"/>
<feature type="transmembrane region" description="Helical" evidence="5">
    <location>
        <begin position="47"/>
        <end position="68"/>
    </location>
</feature>
<evidence type="ECO:0008006" key="8">
    <source>
        <dbReference type="Google" id="ProtNLM"/>
    </source>
</evidence>
<evidence type="ECO:0000256" key="1">
    <source>
        <dbReference type="ARBA" id="ARBA00004141"/>
    </source>
</evidence>
<feature type="transmembrane region" description="Helical" evidence="5">
    <location>
        <begin position="275"/>
        <end position="301"/>
    </location>
</feature>
<accession>A0A1R2BN46</accession>
<keyword evidence="2 5" id="KW-0812">Transmembrane</keyword>
<proteinExistence type="predicted"/>
<dbReference type="GO" id="GO:0016020">
    <property type="term" value="C:membrane"/>
    <property type="evidence" value="ECO:0007669"/>
    <property type="project" value="UniProtKB-SubCell"/>
</dbReference>
<dbReference type="EMBL" id="MPUH01000544">
    <property type="protein sequence ID" value="OMJ77995.1"/>
    <property type="molecule type" value="Genomic_DNA"/>
</dbReference>
<evidence type="ECO:0000256" key="4">
    <source>
        <dbReference type="ARBA" id="ARBA00023136"/>
    </source>
</evidence>
<comment type="caution">
    <text evidence="6">The sequence shown here is derived from an EMBL/GenBank/DDBJ whole genome shotgun (WGS) entry which is preliminary data.</text>
</comment>
<reference evidence="6 7" key="1">
    <citation type="submission" date="2016-11" db="EMBL/GenBank/DDBJ databases">
        <title>The macronuclear genome of Stentor coeruleus: a giant cell with tiny introns.</title>
        <authorList>
            <person name="Slabodnick M."/>
            <person name="Ruby J.G."/>
            <person name="Reiff S.B."/>
            <person name="Swart E.C."/>
            <person name="Gosai S."/>
            <person name="Prabakaran S."/>
            <person name="Witkowska E."/>
            <person name="Larue G.E."/>
            <person name="Fisher S."/>
            <person name="Freeman R.M."/>
            <person name="Gunawardena J."/>
            <person name="Chu W."/>
            <person name="Stover N.A."/>
            <person name="Gregory B.D."/>
            <person name="Nowacki M."/>
            <person name="Derisi J."/>
            <person name="Roy S.W."/>
            <person name="Marshall W.F."/>
            <person name="Sood P."/>
        </authorList>
    </citation>
    <scope>NUCLEOTIDE SEQUENCE [LARGE SCALE GENOMIC DNA]</scope>
    <source>
        <strain evidence="6">WM001</strain>
    </source>
</reference>
<sequence>MCCCPLRYLKFLIYIACVLIIGVGAVLIWAGYQLQNSVFLELIELTYIGYIIIACGAALILVSFLGFIGTWKEKKLLEAIFIISVILITFVIISFGVTVISTKKIAKDYLGNESDCHNQFGDADDATQKVVEVLCTLYCPCLATNDYIKLYVADLTNSYSFIDQGAKNVLDCDPCIAIPEVNTTQQDEIIQWVKYNLNMDISTTDCSVTTSEYKNKYFTSDMRKYFPILKWVEENFKCSGLCYQRELYMFSDVNNGKPENSCTKEINDWAQSNSLAYGIISIIFGCYPILVWIMSCTVCCCPKKEKADGESKS</sequence>
<dbReference type="OrthoDB" id="6134317at2759"/>
<dbReference type="Pfam" id="PF00335">
    <property type="entry name" value="Tetraspanin"/>
    <property type="match status" value="1"/>
</dbReference>
<name>A0A1R2BN46_9CILI</name>
<keyword evidence="4 5" id="KW-0472">Membrane</keyword>
<organism evidence="6 7">
    <name type="scientific">Stentor coeruleus</name>
    <dbReference type="NCBI Taxonomy" id="5963"/>
    <lineage>
        <taxon>Eukaryota</taxon>
        <taxon>Sar</taxon>
        <taxon>Alveolata</taxon>
        <taxon>Ciliophora</taxon>
        <taxon>Postciliodesmatophora</taxon>
        <taxon>Heterotrichea</taxon>
        <taxon>Heterotrichida</taxon>
        <taxon>Stentoridae</taxon>
        <taxon>Stentor</taxon>
    </lineage>
</organism>
<evidence type="ECO:0000313" key="7">
    <source>
        <dbReference type="Proteomes" id="UP000187209"/>
    </source>
</evidence>
<keyword evidence="3 5" id="KW-1133">Transmembrane helix</keyword>
<comment type="subcellular location">
    <subcellularLocation>
        <location evidence="1">Membrane</location>
        <topology evidence="1">Multi-pass membrane protein</topology>
    </subcellularLocation>
</comment>
<protein>
    <recommendedName>
        <fullName evidence="8">Tetraspanin family protein</fullName>
    </recommendedName>
</protein>
<evidence type="ECO:0000256" key="3">
    <source>
        <dbReference type="ARBA" id="ARBA00022989"/>
    </source>
</evidence>
<feature type="transmembrane region" description="Helical" evidence="5">
    <location>
        <begin position="80"/>
        <end position="100"/>
    </location>
</feature>
<evidence type="ECO:0000256" key="2">
    <source>
        <dbReference type="ARBA" id="ARBA00022692"/>
    </source>
</evidence>
<dbReference type="Proteomes" id="UP000187209">
    <property type="component" value="Unassembled WGS sequence"/>
</dbReference>